<name>A0A1J5SPS6_9ZZZZ</name>
<protein>
    <recommendedName>
        <fullName evidence="1">SiaC family regulatory phosphoprotein domain-containing protein</fullName>
    </recommendedName>
</protein>
<accession>A0A1J5SPS6</accession>
<dbReference type="Pfam" id="PF09345">
    <property type="entry name" value="SiaC"/>
    <property type="match status" value="1"/>
</dbReference>
<comment type="caution">
    <text evidence="2">The sequence shown here is derived from an EMBL/GenBank/DDBJ whole genome shotgun (WGS) entry which is preliminary data.</text>
</comment>
<dbReference type="EMBL" id="MLJW01000078">
    <property type="protein sequence ID" value="OIR02062.1"/>
    <property type="molecule type" value="Genomic_DNA"/>
</dbReference>
<evidence type="ECO:0000313" key="2">
    <source>
        <dbReference type="EMBL" id="OIR02062.1"/>
    </source>
</evidence>
<proteinExistence type="predicted"/>
<reference evidence="2" key="1">
    <citation type="submission" date="2016-10" db="EMBL/GenBank/DDBJ databases">
        <title>Sequence of Gallionella enrichment culture.</title>
        <authorList>
            <person name="Poehlein A."/>
            <person name="Muehling M."/>
            <person name="Daniel R."/>
        </authorList>
    </citation>
    <scope>NUCLEOTIDE SEQUENCE</scope>
</reference>
<organism evidence="2">
    <name type="scientific">mine drainage metagenome</name>
    <dbReference type="NCBI Taxonomy" id="410659"/>
    <lineage>
        <taxon>unclassified sequences</taxon>
        <taxon>metagenomes</taxon>
        <taxon>ecological metagenomes</taxon>
    </lineage>
</organism>
<dbReference type="InterPro" id="IPR018530">
    <property type="entry name" value="SiaC"/>
</dbReference>
<dbReference type="AlphaFoldDB" id="A0A1J5SPS6"/>
<evidence type="ECO:0000259" key="1">
    <source>
        <dbReference type="Pfam" id="PF09345"/>
    </source>
</evidence>
<sequence length="129" mass="14267">MDNITHAATERSPEVAFDFANSHLRLKGESYPEDVAAFYGPLLTALDRWLAGRSGSALTLDIELVYFNSSSAKALMNLFLMLDKAGAAGNSVSINWRFSEDDDIMEEFGEDFAEDLQHVRFTLCPLPAS</sequence>
<gene>
    <name evidence="2" type="ORF">GALL_159210</name>
</gene>
<feature type="domain" description="SiaC family regulatory phosphoprotein" evidence="1">
    <location>
        <begin position="7"/>
        <end position="125"/>
    </location>
</feature>